<sequence length="124" mass="13313">MPVLTPILRRCGGLLPVAAVAAGSLWLSGCVVAPVAPAPMVGEAGPVVEAPMAPPMPIQETVTVAPAVGYVWINGFWQWGGGRYAWRPGYWAVPPRPGYAWTPHRWVQGPGGNWRFHGGHWAPR</sequence>
<dbReference type="InterPro" id="IPR024447">
    <property type="entry name" value="YXWGXW_rpt"/>
</dbReference>
<name>A0A9X1VRE8_9BURK</name>
<dbReference type="RefSeq" id="WP_243303773.1">
    <property type="nucleotide sequence ID" value="NZ_JALGBI010000001.1"/>
</dbReference>
<gene>
    <name evidence="1" type="ORF">MMF98_01890</name>
</gene>
<keyword evidence="2" id="KW-1185">Reference proteome</keyword>
<dbReference type="AlphaFoldDB" id="A0A9X1VRE8"/>
<accession>A0A9X1VRE8</accession>
<evidence type="ECO:0000313" key="1">
    <source>
        <dbReference type="EMBL" id="MCJ0761952.1"/>
    </source>
</evidence>
<proteinExistence type="predicted"/>
<reference evidence="1" key="1">
    <citation type="submission" date="2022-03" db="EMBL/GenBank/DDBJ databases">
        <authorList>
            <person name="Woo C.Y."/>
        </authorList>
    </citation>
    <scope>NUCLEOTIDE SEQUENCE</scope>
    <source>
        <strain evidence="1">CYS-02</strain>
    </source>
</reference>
<dbReference type="Proteomes" id="UP001139447">
    <property type="component" value="Unassembled WGS sequence"/>
</dbReference>
<protein>
    <submittedName>
        <fullName evidence="1">YXWGXW repeat-containing protein</fullName>
    </submittedName>
</protein>
<dbReference type="EMBL" id="JALGBI010000001">
    <property type="protein sequence ID" value="MCJ0761952.1"/>
    <property type="molecule type" value="Genomic_DNA"/>
</dbReference>
<organism evidence="1 2">
    <name type="scientific">Variovorax terrae</name>
    <dbReference type="NCBI Taxonomy" id="2923278"/>
    <lineage>
        <taxon>Bacteria</taxon>
        <taxon>Pseudomonadati</taxon>
        <taxon>Pseudomonadota</taxon>
        <taxon>Betaproteobacteria</taxon>
        <taxon>Burkholderiales</taxon>
        <taxon>Comamonadaceae</taxon>
        <taxon>Variovorax</taxon>
    </lineage>
</organism>
<dbReference type="Pfam" id="PF12779">
    <property type="entry name" value="WXXGXW"/>
    <property type="match status" value="2"/>
</dbReference>
<comment type="caution">
    <text evidence="1">The sequence shown here is derived from an EMBL/GenBank/DDBJ whole genome shotgun (WGS) entry which is preliminary data.</text>
</comment>
<evidence type="ECO:0000313" key="2">
    <source>
        <dbReference type="Proteomes" id="UP001139447"/>
    </source>
</evidence>